<accession>A0A1I2E5C7</accession>
<dbReference type="SUPFAM" id="SSF52402">
    <property type="entry name" value="Adenine nucleotide alpha hydrolases-like"/>
    <property type="match status" value="1"/>
</dbReference>
<dbReference type="Pfam" id="PF00582">
    <property type="entry name" value="Usp"/>
    <property type="match status" value="1"/>
</dbReference>
<evidence type="ECO:0000313" key="4">
    <source>
        <dbReference type="Proteomes" id="UP000198977"/>
    </source>
</evidence>
<dbReference type="EMBL" id="FOMW01000011">
    <property type="protein sequence ID" value="SFE88134.1"/>
    <property type="molecule type" value="Genomic_DNA"/>
</dbReference>
<proteinExistence type="inferred from homology"/>
<dbReference type="Gene3D" id="3.40.50.12370">
    <property type="match status" value="1"/>
</dbReference>
<protein>
    <submittedName>
        <fullName evidence="3">Nucleotide-binding universal stress protein, UspA family</fullName>
    </submittedName>
</protein>
<name>A0A1I2E5C7_9RHOB</name>
<evidence type="ECO:0000313" key="3">
    <source>
        <dbReference type="EMBL" id="SFE88134.1"/>
    </source>
</evidence>
<gene>
    <name evidence="3" type="ORF">SAMN04488523_111127</name>
</gene>
<dbReference type="RefSeq" id="WP_093924771.1">
    <property type="nucleotide sequence ID" value="NZ_FOMW01000011.1"/>
</dbReference>
<comment type="similarity">
    <text evidence="1">Belongs to the universal stress protein A family.</text>
</comment>
<feature type="domain" description="UspA" evidence="2">
    <location>
        <begin position="157"/>
        <end position="277"/>
    </location>
</feature>
<dbReference type="InterPro" id="IPR006015">
    <property type="entry name" value="Universal_stress_UspA"/>
</dbReference>
<organism evidence="3 4">
    <name type="scientific">Sulfitobacter brevis</name>
    <dbReference type="NCBI Taxonomy" id="74348"/>
    <lineage>
        <taxon>Bacteria</taxon>
        <taxon>Pseudomonadati</taxon>
        <taxon>Pseudomonadota</taxon>
        <taxon>Alphaproteobacteria</taxon>
        <taxon>Rhodobacterales</taxon>
        <taxon>Roseobacteraceae</taxon>
        <taxon>Sulfitobacter</taxon>
    </lineage>
</organism>
<dbReference type="STRING" id="74348.SAMN04488523_111127"/>
<dbReference type="InterPro" id="IPR006016">
    <property type="entry name" value="UspA"/>
</dbReference>
<dbReference type="PRINTS" id="PR01438">
    <property type="entry name" value="UNVRSLSTRESS"/>
</dbReference>
<dbReference type="CDD" id="cd00293">
    <property type="entry name" value="USP-like"/>
    <property type="match status" value="1"/>
</dbReference>
<evidence type="ECO:0000259" key="2">
    <source>
        <dbReference type="Pfam" id="PF00582"/>
    </source>
</evidence>
<dbReference type="Proteomes" id="UP000198977">
    <property type="component" value="Unassembled WGS sequence"/>
</dbReference>
<evidence type="ECO:0000256" key="1">
    <source>
        <dbReference type="ARBA" id="ARBA00008791"/>
    </source>
</evidence>
<keyword evidence="4" id="KW-1185">Reference proteome</keyword>
<dbReference type="OrthoDB" id="9804721at2"/>
<sequence length="281" mass="30316">MTRRTLLYVMNADTPDHKISEAAEAAAEREDHLICLIVGVSHSVPLYAYSALPYGGMDIAENWTDLIAATRLNHQDRADEVEKLLAKSAVSGEVQPVICPTLEIKHHVARAARVSDEAYFADNLRNTPDILREAASGILFHSPIGFRLNGPPSLNPERIFVAWDSSEAAASAVHFALPHLKQAQEVVIACIDPIMTLQHDGPDPGTDMAAWLSHHGCHVTVSQIPSGGHGVGKCIQDHAQGFGADLVVMGAYGHARMLQTVLGGTTRAMLDQTELAVFMGH</sequence>
<reference evidence="3 4" key="1">
    <citation type="submission" date="2016-10" db="EMBL/GenBank/DDBJ databases">
        <authorList>
            <person name="de Groot N.N."/>
        </authorList>
    </citation>
    <scope>NUCLEOTIDE SEQUENCE [LARGE SCALE GENOMIC DNA]</scope>
    <source>
        <strain evidence="3 4">DSM 11443</strain>
    </source>
</reference>
<dbReference type="AlphaFoldDB" id="A0A1I2E5C7"/>